<dbReference type="SUPFAM" id="SSF53254">
    <property type="entry name" value="Phosphoglycerate mutase-like"/>
    <property type="match status" value="1"/>
</dbReference>
<gene>
    <name evidence="1" type="ORF">MARA_56220</name>
</gene>
<accession>A0A7I7S5K8</accession>
<protein>
    <submittedName>
        <fullName evidence="1">Phosphohistidine phosphatase</fullName>
    </submittedName>
</protein>
<dbReference type="PANTHER" id="PTHR47623:SF1">
    <property type="entry name" value="OS09G0287300 PROTEIN"/>
    <property type="match status" value="1"/>
</dbReference>
<dbReference type="PANTHER" id="PTHR47623">
    <property type="entry name" value="OS09G0287300 PROTEIN"/>
    <property type="match status" value="1"/>
</dbReference>
<dbReference type="CDD" id="cd07067">
    <property type="entry name" value="HP_PGM_like"/>
    <property type="match status" value="1"/>
</dbReference>
<sequence length="169" mass="17684">MSATNQSRTLLLMRHAKSGYPDGVADHDRPLADRGNREAPLAGEWIRAHAPEVEAVLCSTATRTRQTLAKTGIEAPTEFLDELYDATPGTVLAAINGVGDDVRTLLVVGHEPTTSSLALGLAGPGGDPDAAAEIAAKFPTSAIAVLHTDIRWADLELGGATLVAFHVAR</sequence>
<geneLocation type="plasmid" evidence="2">
    <name>pjcm18538 dna</name>
</geneLocation>
<evidence type="ECO:0000313" key="2">
    <source>
        <dbReference type="Proteomes" id="UP000467428"/>
    </source>
</evidence>
<dbReference type="InterPro" id="IPR013078">
    <property type="entry name" value="His_Pase_superF_clade-1"/>
</dbReference>
<dbReference type="Gene3D" id="3.40.50.1240">
    <property type="entry name" value="Phosphoglycerate mutase-like"/>
    <property type="match status" value="1"/>
</dbReference>
<name>A0A7I7S5K8_9MYCO</name>
<reference evidence="1 2" key="1">
    <citation type="journal article" date="2019" name="Emerg. Microbes Infect.">
        <title>Comprehensive subspecies identification of 175 nontuberculous mycobacteria species based on 7547 genomic profiles.</title>
        <authorList>
            <person name="Matsumoto Y."/>
            <person name="Kinjo T."/>
            <person name="Motooka D."/>
            <person name="Nabeya D."/>
            <person name="Jung N."/>
            <person name="Uechi K."/>
            <person name="Horii T."/>
            <person name="Iida T."/>
            <person name="Fujita J."/>
            <person name="Nakamura S."/>
        </authorList>
    </citation>
    <scope>NUCLEOTIDE SEQUENCE [LARGE SCALE GENOMIC DNA]</scope>
    <source>
        <strain evidence="1 2">JCM 18538</strain>
    </source>
</reference>
<dbReference type="EMBL" id="AP022593">
    <property type="protein sequence ID" value="BBY52154.1"/>
    <property type="molecule type" value="Genomic_DNA"/>
</dbReference>
<keyword evidence="2" id="KW-1185">Reference proteome</keyword>
<dbReference type="Proteomes" id="UP000467428">
    <property type="component" value="Chromosome"/>
</dbReference>
<dbReference type="KEGG" id="marz:MARA_56220"/>
<dbReference type="Pfam" id="PF00300">
    <property type="entry name" value="His_Phos_1"/>
    <property type="match status" value="1"/>
</dbReference>
<evidence type="ECO:0000313" key="1">
    <source>
        <dbReference type="EMBL" id="BBY52154.1"/>
    </source>
</evidence>
<dbReference type="InterPro" id="IPR029033">
    <property type="entry name" value="His_PPase_superfam"/>
</dbReference>
<dbReference type="AlphaFoldDB" id="A0A7I7S5K8"/>
<proteinExistence type="predicted"/>
<organism evidence="1 2">
    <name type="scientific">Mycolicibacterium arabiense</name>
    <dbReference type="NCBI Taxonomy" id="1286181"/>
    <lineage>
        <taxon>Bacteria</taxon>
        <taxon>Bacillati</taxon>
        <taxon>Actinomycetota</taxon>
        <taxon>Actinomycetes</taxon>
        <taxon>Mycobacteriales</taxon>
        <taxon>Mycobacteriaceae</taxon>
        <taxon>Mycolicibacterium</taxon>
    </lineage>
</organism>
<dbReference type="SMART" id="SM00855">
    <property type="entry name" value="PGAM"/>
    <property type="match status" value="1"/>
</dbReference>